<evidence type="ECO:0000313" key="2">
    <source>
        <dbReference type="EMBL" id="KAB8346127.1"/>
    </source>
</evidence>
<dbReference type="EMBL" id="VIBQ01000013">
    <property type="protein sequence ID" value="KAB8346127.1"/>
    <property type="molecule type" value="Genomic_DNA"/>
</dbReference>
<feature type="compositionally biased region" description="Polar residues" evidence="1">
    <location>
        <begin position="335"/>
        <end position="345"/>
    </location>
</feature>
<feature type="region of interest" description="Disordered" evidence="1">
    <location>
        <begin position="115"/>
        <end position="175"/>
    </location>
</feature>
<feature type="region of interest" description="Disordered" evidence="1">
    <location>
        <begin position="1"/>
        <end position="62"/>
    </location>
</feature>
<protein>
    <submittedName>
        <fullName evidence="2">Uncharacterized protein</fullName>
    </submittedName>
</protein>
<proteinExistence type="predicted"/>
<gene>
    <name evidence="2" type="ORF">FH972_023175</name>
</gene>
<sequence>MTLPDPSRGPPQLPPPIDSLPPAPQQWSGNPDDAMRNWLRAKEEEDRRKQEEEKTHQEELKLEQRRIEQNMLRESLASGIPPHLVPVIFAGLAGGPLAHLGLDLVQQHLAQLQQPIQHPPPPQQTFAPPIPSSPDARRDGRAPPPPAQFTSTQPQGAPAAPLPPGVQQGTVYPSPAYQSPAAKALYAPPTHAQYSVPPPVTRNPAQAALPHLTTNEVAPQSTSSFSQQQEQPSPSPSIYFHYWHPPNNSNTNSEKKTSPNVPQHVSGEEMRNSPRKRKAIGPHQAAPPPRPTSPAPSSTSSGSKESRHLHRQSDDYRRAYDPIGESRQHHRGDSKPTSLGSQQAATPPRHKGH</sequence>
<accession>A0A5N6KUU6</accession>
<dbReference type="OrthoDB" id="20105at2759"/>
<feature type="region of interest" description="Disordered" evidence="1">
    <location>
        <begin position="216"/>
        <end position="353"/>
    </location>
</feature>
<keyword evidence="3" id="KW-1185">Reference proteome</keyword>
<feature type="compositionally biased region" description="Pro residues" evidence="1">
    <location>
        <begin position="117"/>
        <end position="132"/>
    </location>
</feature>
<name>A0A5N6KUU6_9ROSI</name>
<reference evidence="2 3" key="1">
    <citation type="submission" date="2019-06" db="EMBL/GenBank/DDBJ databases">
        <title>A chromosomal-level reference genome of Carpinus fangiana (Coryloideae, Betulaceae).</title>
        <authorList>
            <person name="Yang X."/>
            <person name="Wang Z."/>
            <person name="Zhang L."/>
            <person name="Hao G."/>
            <person name="Liu J."/>
            <person name="Yang Y."/>
        </authorList>
    </citation>
    <scope>NUCLEOTIDE SEQUENCE [LARGE SCALE GENOMIC DNA]</scope>
    <source>
        <strain evidence="2">Cfa_2016G</strain>
        <tissue evidence="2">Leaf</tissue>
    </source>
</reference>
<organism evidence="2 3">
    <name type="scientific">Carpinus fangiana</name>
    <dbReference type="NCBI Taxonomy" id="176857"/>
    <lineage>
        <taxon>Eukaryota</taxon>
        <taxon>Viridiplantae</taxon>
        <taxon>Streptophyta</taxon>
        <taxon>Embryophyta</taxon>
        <taxon>Tracheophyta</taxon>
        <taxon>Spermatophyta</taxon>
        <taxon>Magnoliopsida</taxon>
        <taxon>eudicotyledons</taxon>
        <taxon>Gunneridae</taxon>
        <taxon>Pentapetalae</taxon>
        <taxon>rosids</taxon>
        <taxon>fabids</taxon>
        <taxon>Fagales</taxon>
        <taxon>Betulaceae</taxon>
        <taxon>Carpinus</taxon>
    </lineage>
</organism>
<evidence type="ECO:0000256" key="1">
    <source>
        <dbReference type="SAM" id="MobiDB-lite"/>
    </source>
</evidence>
<dbReference type="Proteomes" id="UP000327013">
    <property type="component" value="Unassembled WGS sequence"/>
</dbReference>
<feature type="compositionally biased region" description="Low complexity" evidence="1">
    <location>
        <begin position="219"/>
        <end position="232"/>
    </location>
</feature>
<evidence type="ECO:0000313" key="3">
    <source>
        <dbReference type="Proteomes" id="UP000327013"/>
    </source>
</evidence>
<feature type="compositionally biased region" description="Basic and acidic residues" evidence="1">
    <location>
        <begin position="40"/>
        <end position="62"/>
    </location>
</feature>
<feature type="compositionally biased region" description="Pro residues" evidence="1">
    <location>
        <begin position="7"/>
        <end position="24"/>
    </location>
</feature>
<feature type="compositionally biased region" description="Basic and acidic residues" evidence="1">
    <location>
        <begin position="311"/>
        <end position="334"/>
    </location>
</feature>
<comment type="caution">
    <text evidence="2">The sequence shown here is derived from an EMBL/GenBank/DDBJ whole genome shotgun (WGS) entry which is preliminary data.</text>
</comment>
<feature type="compositionally biased region" description="Low complexity" evidence="1">
    <location>
        <begin position="153"/>
        <end position="169"/>
    </location>
</feature>
<feature type="compositionally biased region" description="Pro residues" evidence="1">
    <location>
        <begin position="285"/>
        <end position="294"/>
    </location>
</feature>
<dbReference type="AlphaFoldDB" id="A0A5N6KUU6"/>